<dbReference type="InterPro" id="IPR015927">
    <property type="entry name" value="Peptidase_S24_S26A/B/C"/>
</dbReference>
<dbReference type="InterPro" id="IPR010982">
    <property type="entry name" value="Lambda_DNA-bd_dom_sf"/>
</dbReference>
<evidence type="ECO:0000256" key="2">
    <source>
        <dbReference type="ARBA" id="ARBA00023125"/>
    </source>
</evidence>
<dbReference type="InterPro" id="IPR039418">
    <property type="entry name" value="LexA-like"/>
</dbReference>
<name>E6WYE0_NITSE</name>
<dbReference type="SUPFAM" id="SSF47413">
    <property type="entry name" value="lambda repressor-like DNA-binding domains"/>
    <property type="match status" value="1"/>
</dbReference>
<evidence type="ECO:0000313" key="6">
    <source>
        <dbReference type="Proteomes" id="UP000008633"/>
    </source>
</evidence>
<dbReference type="KEGG" id="nsa:Nitsa_1199"/>
<dbReference type="PANTHER" id="PTHR40661">
    <property type="match status" value="1"/>
</dbReference>
<dbReference type="AlphaFoldDB" id="E6WYE0"/>
<protein>
    <submittedName>
        <fullName evidence="5">Phage repressor</fullName>
    </submittedName>
</protein>
<keyword evidence="2" id="KW-0238">DNA-binding</keyword>
<dbReference type="InterPro" id="IPR036286">
    <property type="entry name" value="LexA/Signal_pep-like_sf"/>
</dbReference>
<sequence>MKTHEKLKMLLREKGRGAQTKLAEMLNEDKGFVSRWVSGKQEIPKSKLKAVANYLNVTVDYLLDETQEIPLNRYIPLIGEASCGVPTGAFYESDEYIAVPPGVDASSSYAVKASGDSMWPTIADGEIVVCDTKRPPSDNSVVHYTFDGESGIKRVKRQSDGSVILLPDNTSCEGCTPIVIPKDRVAELYTARCTKVFKSL</sequence>
<dbReference type="Pfam" id="PF01381">
    <property type="entry name" value="HTH_3"/>
    <property type="match status" value="1"/>
</dbReference>
<reference evidence="6" key="2">
    <citation type="submission" date="2011-01" db="EMBL/GenBank/DDBJ databases">
        <title>The complete genome of Nitratifractor salsuginis DSM 16511.</title>
        <authorList>
            <consortium name="US DOE Joint Genome Institute (JGI-PGF)"/>
            <person name="Lucas S."/>
            <person name="Copeland A."/>
            <person name="Lapidus A."/>
            <person name="Bruce D."/>
            <person name="Goodwin L."/>
            <person name="Pitluck S."/>
            <person name="Kyrpides N."/>
            <person name="Mavromatis K."/>
            <person name="Ivanova N."/>
            <person name="Mikhailova N."/>
            <person name="Zeytun A."/>
            <person name="Detter J.C."/>
            <person name="Tapia R."/>
            <person name="Han C."/>
            <person name="Land M."/>
            <person name="Hauser L."/>
            <person name="Markowitz V."/>
            <person name="Cheng J.-F."/>
            <person name="Hugenholtz P."/>
            <person name="Woyke T."/>
            <person name="Wu D."/>
            <person name="Tindall B."/>
            <person name="Schuetze A."/>
            <person name="Brambilla E."/>
            <person name="Klenk H.-P."/>
            <person name="Eisen J.A."/>
        </authorList>
    </citation>
    <scope>NUCLEOTIDE SEQUENCE [LARGE SCALE GENOMIC DNA]</scope>
    <source>
        <strain evidence="6">DSM 16511 / JCM 12458 / E9I37-1</strain>
    </source>
</reference>
<keyword evidence="1" id="KW-0805">Transcription regulation</keyword>
<feature type="domain" description="HTH cro/C1-type" evidence="4">
    <location>
        <begin position="19"/>
        <end position="62"/>
    </location>
</feature>
<dbReference type="GO" id="GO:0003677">
    <property type="term" value="F:DNA binding"/>
    <property type="evidence" value="ECO:0007669"/>
    <property type="project" value="UniProtKB-KW"/>
</dbReference>
<dbReference type="Proteomes" id="UP000008633">
    <property type="component" value="Chromosome"/>
</dbReference>
<dbReference type="PANTHER" id="PTHR40661:SF3">
    <property type="entry name" value="FELS-1 PROPHAGE TRANSCRIPTIONAL REGULATOR"/>
    <property type="match status" value="1"/>
</dbReference>
<accession>E6WYE0</accession>
<dbReference type="SUPFAM" id="SSF51306">
    <property type="entry name" value="LexA/Signal peptidase"/>
    <property type="match status" value="1"/>
</dbReference>
<dbReference type="HOGENOM" id="CLU_066192_1_1_7"/>
<dbReference type="CDD" id="cd00093">
    <property type="entry name" value="HTH_XRE"/>
    <property type="match status" value="1"/>
</dbReference>
<organism evidence="5 6">
    <name type="scientific">Nitratifractor salsuginis (strain DSM 16511 / JCM 12458 / E9I37-1)</name>
    <dbReference type="NCBI Taxonomy" id="749222"/>
    <lineage>
        <taxon>Bacteria</taxon>
        <taxon>Pseudomonadati</taxon>
        <taxon>Campylobacterota</taxon>
        <taxon>Epsilonproteobacteria</taxon>
        <taxon>Campylobacterales</taxon>
        <taxon>Sulfurovaceae</taxon>
        <taxon>Nitratifractor</taxon>
    </lineage>
</organism>
<keyword evidence="6" id="KW-1185">Reference proteome</keyword>
<evidence type="ECO:0000313" key="5">
    <source>
        <dbReference type="EMBL" id="ADV46452.1"/>
    </source>
</evidence>
<dbReference type="CDD" id="cd06529">
    <property type="entry name" value="S24_LexA-like"/>
    <property type="match status" value="1"/>
</dbReference>
<evidence type="ECO:0000256" key="3">
    <source>
        <dbReference type="ARBA" id="ARBA00023163"/>
    </source>
</evidence>
<keyword evidence="3" id="KW-0804">Transcription</keyword>
<dbReference type="EMBL" id="CP002452">
    <property type="protein sequence ID" value="ADV46452.1"/>
    <property type="molecule type" value="Genomic_DNA"/>
</dbReference>
<dbReference type="STRING" id="749222.Nitsa_1199"/>
<dbReference type="PROSITE" id="PS50943">
    <property type="entry name" value="HTH_CROC1"/>
    <property type="match status" value="1"/>
</dbReference>
<reference evidence="5 6" key="1">
    <citation type="journal article" date="2011" name="Stand. Genomic Sci.">
        <title>Complete genome sequence of Nitratifractor salsuginis type strain (E9I37-1).</title>
        <authorList>
            <person name="Anderson I."/>
            <person name="Sikorski J."/>
            <person name="Zeytun A."/>
            <person name="Nolan M."/>
            <person name="Lapidus A."/>
            <person name="Lucas S."/>
            <person name="Hammon N."/>
            <person name="Deshpande S."/>
            <person name="Cheng J.F."/>
            <person name="Tapia R."/>
            <person name="Han C."/>
            <person name="Goodwin L."/>
            <person name="Pitluck S."/>
            <person name="Liolios K."/>
            <person name="Pagani I."/>
            <person name="Ivanova N."/>
            <person name="Huntemann M."/>
            <person name="Mavromatis K."/>
            <person name="Ovchinikova G."/>
            <person name="Pati A."/>
            <person name="Chen A."/>
            <person name="Palaniappan K."/>
            <person name="Land M."/>
            <person name="Hauser L."/>
            <person name="Brambilla E.M."/>
            <person name="Ngatchou-Djao O.D."/>
            <person name="Rohde M."/>
            <person name="Tindall B.J."/>
            <person name="Goker M."/>
            <person name="Detter J.C."/>
            <person name="Woyke T."/>
            <person name="Bristow J."/>
            <person name="Eisen J.A."/>
            <person name="Markowitz V."/>
            <person name="Hugenholtz P."/>
            <person name="Klenk H.P."/>
            <person name="Kyrpides N.C."/>
        </authorList>
    </citation>
    <scope>NUCLEOTIDE SEQUENCE [LARGE SCALE GENOMIC DNA]</scope>
    <source>
        <strain evidence="6">DSM 16511 / JCM 12458 / E9I37-1</strain>
    </source>
</reference>
<dbReference type="Gene3D" id="2.10.109.10">
    <property type="entry name" value="Umud Fragment, subunit A"/>
    <property type="match status" value="1"/>
</dbReference>
<dbReference type="InterPro" id="IPR001387">
    <property type="entry name" value="Cro/C1-type_HTH"/>
</dbReference>
<proteinExistence type="predicted"/>
<gene>
    <name evidence="5" type="ordered locus">Nitsa_1199</name>
</gene>
<dbReference type="Gene3D" id="1.10.260.40">
    <property type="entry name" value="lambda repressor-like DNA-binding domains"/>
    <property type="match status" value="1"/>
</dbReference>
<evidence type="ECO:0000259" key="4">
    <source>
        <dbReference type="PROSITE" id="PS50943"/>
    </source>
</evidence>
<dbReference type="RefSeq" id="WP_013554143.1">
    <property type="nucleotide sequence ID" value="NC_014935.1"/>
</dbReference>
<dbReference type="Pfam" id="PF00717">
    <property type="entry name" value="Peptidase_S24"/>
    <property type="match status" value="1"/>
</dbReference>
<dbReference type="eggNOG" id="COG1974">
    <property type="taxonomic scope" value="Bacteria"/>
</dbReference>
<evidence type="ECO:0000256" key="1">
    <source>
        <dbReference type="ARBA" id="ARBA00023015"/>
    </source>
</evidence>
<dbReference type="SMART" id="SM00530">
    <property type="entry name" value="HTH_XRE"/>
    <property type="match status" value="1"/>
</dbReference>